<dbReference type="EMBL" id="BOOW01000032">
    <property type="protein sequence ID" value="GII95037.1"/>
    <property type="molecule type" value="Genomic_DNA"/>
</dbReference>
<name>A0A919RKS1_9ACTN</name>
<organism evidence="2 3">
    <name type="scientific">Sinosporangium siamense</name>
    <dbReference type="NCBI Taxonomy" id="1367973"/>
    <lineage>
        <taxon>Bacteria</taxon>
        <taxon>Bacillati</taxon>
        <taxon>Actinomycetota</taxon>
        <taxon>Actinomycetes</taxon>
        <taxon>Streptosporangiales</taxon>
        <taxon>Streptosporangiaceae</taxon>
        <taxon>Sinosporangium</taxon>
    </lineage>
</organism>
<keyword evidence="3" id="KW-1185">Reference proteome</keyword>
<reference evidence="2" key="1">
    <citation type="submission" date="2021-01" db="EMBL/GenBank/DDBJ databases">
        <title>Whole genome shotgun sequence of Sinosporangium siamense NBRC 109515.</title>
        <authorList>
            <person name="Komaki H."/>
            <person name="Tamura T."/>
        </authorList>
    </citation>
    <scope>NUCLEOTIDE SEQUENCE</scope>
    <source>
        <strain evidence="2">NBRC 109515</strain>
    </source>
</reference>
<gene>
    <name evidence="2" type="ORF">Ssi02_52680</name>
</gene>
<evidence type="ECO:0000313" key="2">
    <source>
        <dbReference type="EMBL" id="GII95037.1"/>
    </source>
</evidence>
<accession>A0A919RKS1</accession>
<evidence type="ECO:0000256" key="1">
    <source>
        <dbReference type="SAM" id="MobiDB-lite"/>
    </source>
</evidence>
<dbReference type="Gene3D" id="1.10.260.40">
    <property type="entry name" value="lambda repressor-like DNA-binding domains"/>
    <property type="match status" value="1"/>
</dbReference>
<sequence length="149" mass="16125">MKTTTSDDSSGVWLASTVWGLLEEKYNPGKVPSVRKLAQHIREANGGDTLSHGHIHNILSGEAANITDKTREILARFFGVPPSHFILTPAAPPADGAATLEETLAFRFASLRPEELAAIEKALGMVKEQREGSERHGRESSQNPVTGEL</sequence>
<proteinExistence type="predicted"/>
<evidence type="ECO:0000313" key="3">
    <source>
        <dbReference type="Proteomes" id="UP000606172"/>
    </source>
</evidence>
<dbReference type="RefSeq" id="WP_204030081.1">
    <property type="nucleotide sequence ID" value="NZ_BOOW01000032.1"/>
</dbReference>
<feature type="compositionally biased region" description="Polar residues" evidence="1">
    <location>
        <begin position="140"/>
        <end position="149"/>
    </location>
</feature>
<dbReference type="GO" id="GO:0003677">
    <property type="term" value="F:DNA binding"/>
    <property type="evidence" value="ECO:0007669"/>
    <property type="project" value="InterPro"/>
</dbReference>
<dbReference type="InterPro" id="IPR010982">
    <property type="entry name" value="Lambda_DNA-bd_dom_sf"/>
</dbReference>
<comment type="caution">
    <text evidence="2">The sequence shown here is derived from an EMBL/GenBank/DDBJ whole genome shotgun (WGS) entry which is preliminary data.</text>
</comment>
<dbReference type="Proteomes" id="UP000606172">
    <property type="component" value="Unassembled WGS sequence"/>
</dbReference>
<dbReference type="AlphaFoldDB" id="A0A919RKS1"/>
<protein>
    <submittedName>
        <fullName evidence="2">Uncharacterized protein</fullName>
    </submittedName>
</protein>
<feature type="compositionally biased region" description="Basic and acidic residues" evidence="1">
    <location>
        <begin position="127"/>
        <end position="139"/>
    </location>
</feature>
<feature type="region of interest" description="Disordered" evidence="1">
    <location>
        <begin position="127"/>
        <end position="149"/>
    </location>
</feature>